<feature type="transmembrane region" description="Helical" evidence="1">
    <location>
        <begin position="37"/>
        <end position="58"/>
    </location>
</feature>
<dbReference type="Proteomes" id="UP001139494">
    <property type="component" value="Unassembled WGS sequence"/>
</dbReference>
<name>A0A9R1CPI5_9EURY</name>
<keyword evidence="1" id="KW-0472">Membrane</keyword>
<reference evidence="2" key="1">
    <citation type="journal article" date="2023" name="Front. Microbiol.">
        <title>Genomic-based phylogenetic and metabolic analyses of the genus Natronomonas, and description of Natronomonas aquatica sp. nov.</title>
        <authorList>
            <person name="Garcia-Roldan A."/>
            <person name="Duran-Viseras A."/>
            <person name="de la Haba R.R."/>
            <person name="Corral P."/>
            <person name="Sanchez-Porro C."/>
            <person name="Ventosa A."/>
        </authorList>
    </citation>
    <scope>NUCLEOTIDE SEQUENCE</scope>
    <source>
        <strain evidence="2">F2-12</strain>
    </source>
</reference>
<evidence type="ECO:0000313" key="3">
    <source>
        <dbReference type="Proteomes" id="UP001139494"/>
    </source>
</evidence>
<dbReference type="InterPro" id="IPR058328">
    <property type="entry name" value="DUF8015"/>
</dbReference>
<dbReference type="AlphaFoldDB" id="A0A9R1CPI5"/>
<sequence length="61" mass="5818">MPESVPTPTRYDGLLAALPASVAGGVAAGWLSTLSTVAGLGVGGLAAAVLVAVSLFAVPPE</sequence>
<dbReference type="Pfam" id="PF26047">
    <property type="entry name" value="DUF8015"/>
    <property type="match status" value="1"/>
</dbReference>
<evidence type="ECO:0000313" key="2">
    <source>
        <dbReference type="EMBL" id="MCQ4332674.1"/>
    </source>
</evidence>
<comment type="caution">
    <text evidence="2">The sequence shown here is derived from an EMBL/GenBank/DDBJ whole genome shotgun (WGS) entry which is preliminary data.</text>
</comment>
<dbReference type="RefSeq" id="WP_256028611.1">
    <property type="nucleotide sequence ID" value="NZ_JAHLKM010000003.1"/>
</dbReference>
<protein>
    <submittedName>
        <fullName evidence="2">Uncharacterized protein</fullName>
    </submittedName>
</protein>
<proteinExistence type="predicted"/>
<keyword evidence="1" id="KW-1133">Transmembrane helix</keyword>
<accession>A0A9R1CPI5</accession>
<feature type="transmembrane region" description="Helical" evidence="1">
    <location>
        <begin position="12"/>
        <end position="31"/>
    </location>
</feature>
<keyword evidence="3" id="KW-1185">Reference proteome</keyword>
<dbReference type="EMBL" id="JAHLKM010000003">
    <property type="protein sequence ID" value="MCQ4332674.1"/>
    <property type="molecule type" value="Genomic_DNA"/>
</dbReference>
<organism evidence="2 3">
    <name type="scientific">Natronomonas aquatica</name>
    <dbReference type="NCBI Taxonomy" id="2841590"/>
    <lineage>
        <taxon>Archaea</taxon>
        <taxon>Methanobacteriati</taxon>
        <taxon>Methanobacteriota</taxon>
        <taxon>Stenosarchaea group</taxon>
        <taxon>Halobacteria</taxon>
        <taxon>Halobacteriales</taxon>
        <taxon>Natronomonadaceae</taxon>
        <taxon>Natronomonas</taxon>
    </lineage>
</organism>
<keyword evidence="1" id="KW-0812">Transmembrane</keyword>
<gene>
    <name evidence="2" type="ORF">KM295_04040</name>
</gene>
<evidence type="ECO:0000256" key="1">
    <source>
        <dbReference type="SAM" id="Phobius"/>
    </source>
</evidence>